<dbReference type="EMBL" id="NBXE01000061">
    <property type="protein sequence ID" value="RFA24342.1"/>
    <property type="molecule type" value="Genomic_DNA"/>
</dbReference>
<dbReference type="RefSeq" id="WP_116420064.1">
    <property type="nucleotide sequence ID" value="NZ_NBXC01000033.1"/>
</dbReference>
<dbReference type="PROSITE" id="PS51186">
    <property type="entry name" value="GNAT"/>
    <property type="match status" value="1"/>
</dbReference>
<accession>A0A3E0W6A4</accession>
<dbReference type="GO" id="GO:0008999">
    <property type="term" value="F:protein-N-terminal-alanine acetyltransferase activity"/>
    <property type="evidence" value="ECO:0007669"/>
    <property type="project" value="TreeGrafter"/>
</dbReference>
<reference evidence="5 6" key="1">
    <citation type="submission" date="2017-04" db="EMBL/GenBank/DDBJ databases">
        <title>Comparative genome analysis of Subtercola boreus.</title>
        <authorList>
            <person name="Cho Y.-J."/>
            <person name="Cho A."/>
            <person name="Kim O.-S."/>
            <person name="Lee J.-I."/>
        </authorList>
    </citation>
    <scope>NUCLEOTIDE SEQUENCE [LARGE SCALE GENOMIC DNA]</scope>
    <source>
        <strain evidence="5 6">P28004</strain>
    </source>
</reference>
<dbReference type="PANTHER" id="PTHR43792">
    <property type="entry name" value="GNAT FAMILY, PUTATIVE (AFU_ORTHOLOGUE AFUA_3G00765)-RELATED-RELATED"/>
    <property type="match status" value="1"/>
</dbReference>
<evidence type="ECO:0000313" key="6">
    <source>
        <dbReference type="Proteomes" id="UP000257080"/>
    </source>
</evidence>
<proteinExistence type="inferred from homology"/>
<name>A0A3E0W6A4_9MICO</name>
<sequence>MQLSNGVVLRTLTADDAAALADSYRDNRDHLAPWDPSRSETFFTEAGQSNEVGKLLADQDTGRAFPLVLSDRSRIVGRVNLVGIVRGAFESANLGYWVDARYAGRGLMTAAVGAAADLARGELGLHRIQAGTLVHNVASQSVLKRCGFTEFGLAPDYLRIAGRWQDHRLFQRILSP</sequence>
<dbReference type="Gene3D" id="3.40.630.30">
    <property type="match status" value="1"/>
</dbReference>
<evidence type="ECO:0000256" key="1">
    <source>
        <dbReference type="ARBA" id="ARBA00022679"/>
    </source>
</evidence>
<gene>
    <name evidence="5" type="ORF">B7R25_16910</name>
</gene>
<evidence type="ECO:0000259" key="4">
    <source>
        <dbReference type="PROSITE" id="PS51186"/>
    </source>
</evidence>
<evidence type="ECO:0000256" key="2">
    <source>
        <dbReference type="ARBA" id="ARBA00023315"/>
    </source>
</evidence>
<comment type="caution">
    <text evidence="5">The sequence shown here is derived from an EMBL/GenBank/DDBJ whole genome shotgun (WGS) entry which is preliminary data.</text>
</comment>
<organism evidence="5 6">
    <name type="scientific">Subtercola boreus</name>
    <dbReference type="NCBI Taxonomy" id="120213"/>
    <lineage>
        <taxon>Bacteria</taxon>
        <taxon>Bacillati</taxon>
        <taxon>Actinomycetota</taxon>
        <taxon>Actinomycetes</taxon>
        <taxon>Micrococcales</taxon>
        <taxon>Microbacteriaceae</taxon>
        <taxon>Subtercola</taxon>
    </lineage>
</organism>
<dbReference type="PANTHER" id="PTHR43792:SF8">
    <property type="entry name" value="[RIBOSOMAL PROTEIN US5]-ALANINE N-ACETYLTRANSFERASE"/>
    <property type="match status" value="1"/>
</dbReference>
<dbReference type="AlphaFoldDB" id="A0A3E0W6A4"/>
<evidence type="ECO:0000256" key="3">
    <source>
        <dbReference type="ARBA" id="ARBA00038502"/>
    </source>
</evidence>
<dbReference type="SUPFAM" id="SSF55729">
    <property type="entry name" value="Acyl-CoA N-acyltransferases (Nat)"/>
    <property type="match status" value="1"/>
</dbReference>
<dbReference type="InterPro" id="IPR051531">
    <property type="entry name" value="N-acetyltransferase"/>
</dbReference>
<protein>
    <submittedName>
        <fullName evidence="5">GNAT family N-acetyltransferase</fullName>
    </submittedName>
</protein>
<keyword evidence="1 5" id="KW-0808">Transferase</keyword>
<comment type="similarity">
    <text evidence="3">Belongs to the acetyltransferase family. RimJ subfamily.</text>
</comment>
<dbReference type="InterPro" id="IPR016181">
    <property type="entry name" value="Acyl_CoA_acyltransferase"/>
</dbReference>
<feature type="domain" description="N-acetyltransferase" evidence="4">
    <location>
        <begin position="7"/>
        <end position="169"/>
    </location>
</feature>
<evidence type="ECO:0000313" key="5">
    <source>
        <dbReference type="EMBL" id="RFA24342.1"/>
    </source>
</evidence>
<dbReference type="InterPro" id="IPR000182">
    <property type="entry name" value="GNAT_dom"/>
</dbReference>
<dbReference type="Proteomes" id="UP000257080">
    <property type="component" value="Unassembled WGS sequence"/>
</dbReference>
<keyword evidence="2" id="KW-0012">Acyltransferase</keyword>
<dbReference type="GO" id="GO:0005737">
    <property type="term" value="C:cytoplasm"/>
    <property type="evidence" value="ECO:0007669"/>
    <property type="project" value="TreeGrafter"/>
</dbReference>
<dbReference type="Pfam" id="PF13302">
    <property type="entry name" value="Acetyltransf_3"/>
    <property type="match status" value="1"/>
</dbReference>
<dbReference type="OrthoDB" id="5242221at2"/>